<feature type="domain" description="Baseplate J-like central" evidence="1">
    <location>
        <begin position="191"/>
        <end position="270"/>
    </location>
</feature>
<dbReference type="PANTHER" id="PTHR37829">
    <property type="entry name" value="PHAGE-LIKE ELEMENT PBSX PROTEIN XKDT"/>
    <property type="match status" value="1"/>
</dbReference>
<gene>
    <name evidence="2" type="ORF">GTP08_06760</name>
</gene>
<evidence type="ECO:0000313" key="2">
    <source>
        <dbReference type="EMBL" id="NEX55391.1"/>
    </source>
</evidence>
<reference evidence="2 3" key="1">
    <citation type="submission" date="2019-12" db="EMBL/GenBank/DDBJ databases">
        <title>Draft Genome Sequences of L. lactis strains MS22333, MS22334, MS22336, and MS22337, Isolated from Spontaneous Fermented Camel Milk in Ethiopia.</title>
        <authorList>
            <person name="Bragason E."/>
            <person name="Hansen E.B."/>
            <person name="Guya M.E."/>
            <person name="Berhe T."/>
        </authorList>
    </citation>
    <scope>NUCLEOTIDE SEQUENCE [LARGE SCALE GENOMIC DNA]</scope>
    <source>
        <strain evidence="2 3">MS22336</strain>
    </source>
</reference>
<organism evidence="2 3">
    <name type="scientific">Lactococcus lactis</name>
    <dbReference type="NCBI Taxonomy" id="1358"/>
    <lineage>
        <taxon>Bacteria</taxon>
        <taxon>Bacillati</taxon>
        <taxon>Bacillota</taxon>
        <taxon>Bacilli</taxon>
        <taxon>Lactobacillales</taxon>
        <taxon>Streptococcaceae</taxon>
        <taxon>Lactococcus</taxon>
    </lineage>
</organism>
<dbReference type="EMBL" id="WWDJ01000047">
    <property type="protein sequence ID" value="NEX55391.1"/>
    <property type="molecule type" value="Genomic_DNA"/>
</dbReference>
<dbReference type="PANTHER" id="PTHR37829:SF3">
    <property type="entry name" value="PROTEIN JAYE-RELATED"/>
    <property type="match status" value="1"/>
</dbReference>
<dbReference type="RefSeq" id="WP_163646656.1">
    <property type="nucleotide sequence ID" value="NZ_RIGB01000062.1"/>
</dbReference>
<dbReference type="InterPro" id="IPR052399">
    <property type="entry name" value="Phage_Baseplate_Assmbl_Protein"/>
</dbReference>
<proteinExistence type="predicted"/>
<comment type="caution">
    <text evidence="2">The sequence shown here is derived from an EMBL/GenBank/DDBJ whole genome shotgun (WGS) entry which is preliminary data.</text>
</comment>
<evidence type="ECO:0000259" key="1">
    <source>
        <dbReference type="Pfam" id="PF26078"/>
    </source>
</evidence>
<dbReference type="Pfam" id="PF26078">
    <property type="entry name" value="Baseplate_J_M"/>
    <property type="match status" value="1"/>
</dbReference>
<dbReference type="AlphaFoldDB" id="A0A6B3RTH1"/>
<dbReference type="InterPro" id="IPR058531">
    <property type="entry name" value="Baseplate_J_M"/>
</dbReference>
<dbReference type="Proteomes" id="UP000477402">
    <property type="component" value="Unassembled WGS sequence"/>
</dbReference>
<evidence type="ECO:0000313" key="3">
    <source>
        <dbReference type="Proteomes" id="UP000477402"/>
    </source>
</evidence>
<sequence>MNIGDEFQQFDYNYFLSKALDRVPDGVDKREGSIIFDAISPVAYSFAESAMNMRNVALNAYTQTAVGEYLDYKAAERGTSREPATYARVLATFTDNKGNPLTIDLKDRFSSTGASPIFYTCTKVLNNGKAELTAEALGSAANGVLGQLLPITPFSNLGNAQISQVLVPARDEEDDNTLRKRLLNSNNIVEFGGNVAAYAAFTKGLKDVGAVQVYPTWNGGGTVKLVILDNTFLSPSQPLINEVQNTIDPTDAQGQGYGIAPIGHKVTVIAPTKRVINVELTIETVSHTTIIDVTHGVNQAVQSYFEKLRKSWDTLISEREYKVTVYRSQLVVEVLKVQGVVNASNILLGGHDSDIILTLSGSLAELPMVGSVKING</sequence>
<name>A0A6B3RTH1_9LACT</name>
<accession>A0A6B3RTH1</accession>
<protein>
    <recommendedName>
        <fullName evidence="1">Baseplate J-like central domain-containing protein</fullName>
    </recommendedName>
</protein>